<name>A0A0J1I473_BACAN</name>
<evidence type="ECO:0000256" key="1">
    <source>
        <dbReference type="ARBA" id="ARBA00004651"/>
    </source>
</evidence>
<feature type="transmembrane region" description="Helical" evidence="6">
    <location>
        <begin position="225"/>
        <end position="243"/>
    </location>
</feature>
<dbReference type="EMBL" id="LDPG01000001">
    <property type="protein sequence ID" value="KLV20749.1"/>
    <property type="molecule type" value="Genomic_DNA"/>
</dbReference>
<comment type="subcellular location">
    <subcellularLocation>
        <location evidence="1">Cell membrane</location>
        <topology evidence="1">Multi-pass membrane protein</topology>
    </subcellularLocation>
</comment>
<feature type="transmembrane region" description="Helical" evidence="6">
    <location>
        <begin position="39"/>
        <end position="64"/>
    </location>
</feature>
<organism evidence="7 8">
    <name type="scientific">Bacillus anthracis</name>
    <name type="common">anthrax bacterium</name>
    <dbReference type="NCBI Taxonomy" id="1392"/>
    <lineage>
        <taxon>Bacteria</taxon>
        <taxon>Bacillati</taxon>
        <taxon>Bacillota</taxon>
        <taxon>Bacilli</taxon>
        <taxon>Bacillales</taxon>
        <taxon>Bacillaceae</taxon>
        <taxon>Bacillus</taxon>
        <taxon>Bacillus cereus group</taxon>
    </lineage>
</organism>
<feature type="transmembrane region" description="Helical" evidence="6">
    <location>
        <begin position="441"/>
        <end position="459"/>
    </location>
</feature>
<keyword evidence="3 6" id="KW-0812">Transmembrane</keyword>
<sequence>MKSQIKAGAILSYVALVINSSISLLYTPVMLKLLGQSEYGLYSLATSVAGYVGVLNFGLGNAVIRYTAKYRALKDEENCSRLYGMFSIMYGVLGGIALIIGTILTLTADSIFSSSLDVDEINKLKTLMVIMVINISIGIGFGFFSVVVLAYERFVFQKILSIIGATVVPLIMLPLLIMGYGSVSIAIVTTAINFIIIVINMYYCFKVLRIKVVFKKIEIGLLKEILGFSSLIFLNLIIDKIYWSTDQVILGIYSGAAAISIYTIGVSFTGYFSGLATAISNVFLSRITGMVTKKASDKEISDLFIKISRIQYIILSFVLGGFIVFGQEFIHLWVGKEYNEAFIIAIIILVPMIVSLVQSIGGIILQAKNMQGFKSIIYVVTSFVNVVISIIFVKWWGAIGSALGTAVAFTIGNIIIMNIYYWKKINIDIPRFWANITRMSFAFGASLVFGMTLNRWILAYKWQELFVKIILFSIIYICLMWLTGMNKYEKDTFREVIRNIVYRFKRKKVIQDTSSNTD</sequence>
<dbReference type="PATRIC" id="fig|1392.242.peg.61"/>
<dbReference type="AlphaFoldDB" id="A0A0J1I473"/>
<feature type="transmembrane region" description="Helical" evidence="6">
    <location>
        <begin position="312"/>
        <end position="335"/>
    </location>
</feature>
<evidence type="ECO:0000256" key="6">
    <source>
        <dbReference type="SAM" id="Phobius"/>
    </source>
</evidence>
<feature type="transmembrane region" description="Helical" evidence="6">
    <location>
        <begin position="85"/>
        <end position="107"/>
    </location>
</feature>
<feature type="transmembrane region" description="Helical" evidence="6">
    <location>
        <begin position="7"/>
        <end position="27"/>
    </location>
</feature>
<feature type="transmembrane region" description="Helical" evidence="6">
    <location>
        <begin position="255"/>
        <end position="284"/>
    </location>
</feature>
<feature type="transmembrane region" description="Helical" evidence="6">
    <location>
        <begin position="465"/>
        <end position="484"/>
    </location>
</feature>
<proteinExistence type="predicted"/>
<keyword evidence="4 6" id="KW-1133">Transmembrane helix</keyword>
<feature type="transmembrane region" description="Helical" evidence="6">
    <location>
        <begin position="341"/>
        <end position="364"/>
    </location>
</feature>
<dbReference type="RefSeq" id="WP_000842012.1">
    <property type="nucleotide sequence ID" value="NZ_CP168764.1"/>
</dbReference>
<feature type="transmembrane region" description="Helical" evidence="6">
    <location>
        <begin position="183"/>
        <end position="205"/>
    </location>
</feature>
<evidence type="ECO:0000313" key="7">
    <source>
        <dbReference type="EMBL" id="KLV20749.1"/>
    </source>
</evidence>
<feature type="transmembrane region" description="Helical" evidence="6">
    <location>
        <begin position="158"/>
        <end position="177"/>
    </location>
</feature>
<dbReference type="Proteomes" id="UP000035904">
    <property type="component" value="Unassembled WGS sequence"/>
</dbReference>
<evidence type="ECO:0000256" key="5">
    <source>
        <dbReference type="ARBA" id="ARBA00023136"/>
    </source>
</evidence>
<evidence type="ECO:0000256" key="4">
    <source>
        <dbReference type="ARBA" id="ARBA00022989"/>
    </source>
</evidence>
<keyword evidence="2" id="KW-1003">Cell membrane</keyword>
<feature type="transmembrane region" description="Helical" evidence="6">
    <location>
        <begin position="127"/>
        <end position="151"/>
    </location>
</feature>
<dbReference type="PANTHER" id="PTHR30250:SF11">
    <property type="entry name" value="O-ANTIGEN TRANSPORTER-RELATED"/>
    <property type="match status" value="1"/>
</dbReference>
<evidence type="ECO:0000256" key="2">
    <source>
        <dbReference type="ARBA" id="ARBA00022475"/>
    </source>
</evidence>
<evidence type="ECO:0000313" key="8">
    <source>
        <dbReference type="Proteomes" id="UP000035904"/>
    </source>
</evidence>
<dbReference type="InterPro" id="IPR050833">
    <property type="entry name" value="Poly_Biosynth_Transport"/>
</dbReference>
<dbReference type="PANTHER" id="PTHR30250">
    <property type="entry name" value="PST FAMILY PREDICTED COLANIC ACID TRANSPORTER"/>
    <property type="match status" value="1"/>
</dbReference>
<feature type="transmembrane region" description="Helical" evidence="6">
    <location>
        <begin position="376"/>
        <end position="396"/>
    </location>
</feature>
<keyword evidence="5 6" id="KW-0472">Membrane</keyword>
<comment type="caution">
    <text evidence="7">The sequence shown here is derived from an EMBL/GenBank/DDBJ whole genome shotgun (WGS) entry which is preliminary data.</text>
</comment>
<gene>
    <name evidence="7" type="ORF">ABW01_00290</name>
</gene>
<protein>
    <submittedName>
        <fullName evidence="7">Virulence factor MviN</fullName>
    </submittedName>
</protein>
<dbReference type="GO" id="GO:0005886">
    <property type="term" value="C:plasma membrane"/>
    <property type="evidence" value="ECO:0007669"/>
    <property type="project" value="UniProtKB-SubCell"/>
</dbReference>
<accession>A0A0J1I473</accession>
<dbReference type="InterPro" id="IPR002797">
    <property type="entry name" value="Polysacc_synth"/>
</dbReference>
<evidence type="ECO:0000256" key="3">
    <source>
        <dbReference type="ARBA" id="ARBA00022692"/>
    </source>
</evidence>
<feature type="transmembrane region" description="Helical" evidence="6">
    <location>
        <begin position="402"/>
        <end position="421"/>
    </location>
</feature>
<reference evidence="7 8" key="1">
    <citation type="submission" date="2015-05" db="EMBL/GenBank/DDBJ databases">
        <title>Whole genome sequence and identification of bacterial endophytes from Costus igneus.</title>
        <authorList>
            <person name="Lee Y.P."/>
            <person name="Gan H.M."/>
            <person name="Eng W."/>
            <person name="Wheatley M.S."/>
            <person name="Caraballo A."/>
            <person name="Polter S."/>
            <person name="Savka M.A."/>
            <person name="Hudson A.O."/>
        </authorList>
    </citation>
    <scope>NUCLEOTIDE SEQUENCE [LARGE SCALE GENOMIC DNA]</scope>
    <source>
        <strain evidence="7 8">RIT375</strain>
    </source>
</reference>
<dbReference type="Pfam" id="PF01943">
    <property type="entry name" value="Polysacc_synt"/>
    <property type="match status" value="1"/>
</dbReference>